<reference evidence="2" key="1">
    <citation type="journal article" date="2019" name="Int. J. Syst. Evol. Microbiol.">
        <title>The Global Catalogue of Microorganisms (GCM) 10K type strain sequencing project: providing services to taxonomists for standard genome sequencing and annotation.</title>
        <authorList>
            <consortium name="The Broad Institute Genomics Platform"/>
            <consortium name="The Broad Institute Genome Sequencing Center for Infectious Disease"/>
            <person name="Wu L."/>
            <person name="Ma J."/>
        </authorList>
    </citation>
    <scope>NUCLEOTIDE SEQUENCE [LARGE SCALE GENOMIC DNA]</scope>
    <source>
        <strain evidence="2">NBRC 110633</strain>
    </source>
</reference>
<evidence type="ECO:0008006" key="3">
    <source>
        <dbReference type="Google" id="ProtNLM"/>
    </source>
</evidence>
<gene>
    <name evidence="1" type="ORF">GCM10007906_28220</name>
</gene>
<organism evidence="1 2">
    <name type="scientific">Vibrio hyugaensis</name>
    <dbReference type="NCBI Taxonomy" id="1534743"/>
    <lineage>
        <taxon>Bacteria</taxon>
        <taxon>Pseudomonadati</taxon>
        <taxon>Pseudomonadota</taxon>
        <taxon>Gammaproteobacteria</taxon>
        <taxon>Vibrionales</taxon>
        <taxon>Vibrionaceae</taxon>
        <taxon>Vibrio</taxon>
    </lineage>
</organism>
<protein>
    <recommendedName>
        <fullName evidence="3">HIRAN domain-containing protein</fullName>
    </recommendedName>
</protein>
<keyword evidence="2" id="KW-1185">Reference proteome</keyword>
<sequence length="257" mass="29504">MNIADRVRRNIKKLEEGRVFLAGDLPTYKEDKSATNKALNYYIHSDKYMSIYGRVSKIADGVFYKEKVGRFGVIPPSNDALINALIYSGKKQVGYVGGEKLFNMTGLTTQVPSKILIITSKQAPAKIYSSGLYIEVKKKKTSLTKLDIKSKEFSFILNHIDEVQSLEKENLVDHLSDYLEYFLSNKRAFNNLYSNLKYKKNKAFLGAIIQDYDELNDEFSYSEYLAKIKSDLSDNSKYKVGRLKYATTHFENWNLIT</sequence>
<evidence type="ECO:0000313" key="1">
    <source>
        <dbReference type="EMBL" id="GLR05234.1"/>
    </source>
</evidence>
<dbReference type="InterPro" id="IPR045738">
    <property type="entry name" value="DUF6088"/>
</dbReference>
<comment type="caution">
    <text evidence="1">The sequence shown here is derived from an EMBL/GenBank/DDBJ whole genome shotgun (WGS) entry which is preliminary data.</text>
</comment>
<dbReference type="Proteomes" id="UP001156669">
    <property type="component" value="Unassembled WGS sequence"/>
</dbReference>
<evidence type="ECO:0000313" key="2">
    <source>
        <dbReference type="Proteomes" id="UP001156669"/>
    </source>
</evidence>
<accession>A0ABQ5Y3E9</accession>
<dbReference type="EMBL" id="BSOE01000052">
    <property type="protein sequence ID" value="GLR05234.1"/>
    <property type="molecule type" value="Genomic_DNA"/>
</dbReference>
<proteinExistence type="predicted"/>
<dbReference type="Pfam" id="PF19570">
    <property type="entry name" value="DUF6088"/>
    <property type="match status" value="1"/>
</dbReference>
<name>A0ABQ5Y3E9_9VIBR</name>
<dbReference type="RefSeq" id="WP_045403597.1">
    <property type="nucleotide sequence ID" value="NZ_BBLD01000063.1"/>
</dbReference>